<dbReference type="Gene3D" id="3.30.70.330">
    <property type="match status" value="1"/>
</dbReference>
<keyword evidence="1 2" id="KW-0694">RNA-binding</keyword>
<dbReference type="PANTHER" id="PTHR15481">
    <property type="entry name" value="RIBONUCLEIC ACID BINDING PROTEIN S1"/>
    <property type="match status" value="1"/>
</dbReference>
<organism evidence="4 5">
    <name type="scientific">Polychaeton citri CBS 116435</name>
    <dbReference type="NCBI Taxonomy" id="1314669"/>
    <lineage>
        <taxon>Eukaryota</taxon>
        <taxon>Fungi</taxon>
        <taxon>Dikarya</taxon>
        <taxon>Ascomycota</taxon>
        <taxon>Pezizomycotina</taxon>
        <taxon>Dothideomycetes</taxon>
        <taxon>Dothideomycetidae</taxon>
        <taxon>Capnodiales</taxon>
        <taxon>Capnodiaceae</taxon>
        <taxon>Polychaeton</taxon>
    </lineage>
</organism>
<dbReference type="SUPFAM" id="SSF54928">
    <property type="entry name" value="RNA-binding domain, RBD"/>
    <property type="match status" value="1"/>
</dbReference>
<dbReference type="GO" id="GO:0005654">
    <property type="term" value="C:nucleoplasm"/>
    <property type="evidence" value="ECO:0007669"/>
    <property type="project" value="TreeGrafter"/>
</dbReference>
<reference evidence="4" key="1">
    <citation type="journal article" date="2020" name="Stud. Mycol.">
        <title>101 Dothideomycetes genomes: a test case for predicting lifestyles and emergence of pathogens.</title>
        <authorList>
            <person name="Haridas S."/>
            <person name="Albert R."/>
            <person name="Binder M."/>
            <person name="Bloem J."/>
            <person name="Labutti K."/>
            <person name="Salamov A."/>
            <person name="Andreopoulos B."/>
            <person name="Baker S."/>
            <person name="Barry K."/>
            <person name="Bills G."/>
            <person name="Bluhm B."/>
            <person name="Cannon C."/>
            <person name="Castanera R."/>
            <person name="Culley D."/>
            <person name="Daum C."/>
            <person name="Ezra D."/>
            <person name="Gonzalez J."/>
            <person name="Henrissat B."/>
            <person name="Kuo A."/>
            <person name="Liang C."/>
            <person name="Lipzen A."/>
            <person name="Lutzoni F."/>
            <person name="Magnuson J."/>
            <person name="Mondo S."/>
            <person name="Nolan M."/>
            <person name="Ohm R."/>
            <person name="Pangilinan J."/>
            <person name="Park H.-J."/>
            <person name="Ramirez L."/>
            <person name="Alfaro M."/>
            <person name="Sun H."/>
            <person name="Tritt A."/>
            <person name="Yoshinaga Y."/>
            <person name="Zwiers L.-H."/>
            <person name="Turgeon B."/>
            <person name="Goodwin S."/>
            <person name="Spatafora J."/>
            <person name="Crous P."/>
            <person name="Grigoriev I."/>
        </authorList>
    </citation>
    <scope>NUCLEOTIDE SEQUENCE</scope>
    <source>
        <strain evidence="4">CBS 116435</strain>
    </source>
</reference>
<evidence type="ECO:0000313" key="4">
    <source>
        <dbReference type="EMBL" id="KAF2724517.1"/>
    </source>
</evidence>
<proteinExistence type="predicted"/>
<dbReference type="Pfam" id="PF00076">
    <property type="entry name" value="RRM_1"/>
    <property type="match status" value="1"/>
</dbReference>
<feature type="non-terminal residue" evidence="4">
    <location>
        <position position="1"/>
    </location>
</feature>
<keyword evidence="5" id="KW-1185">Reference proteome</keyword>
<dbReference type="EMBL" id="MU003771">
    <property type="protein sequence ID" value="KAF2724517.1"/>
    <property type="molecule type" value="Genomic_DNA"/>
</dbReference>
<dbReference type="InterPro" id="IPR035979">
    <property type="entry name" value="RBD_domain_sf"/>
</dbReference>
<accession>A0A9P4QC59</accession>
<dbReference type="GO" id="GO:0000398">
    <property type="term" value="P:mRNA splicing, via spliceosome"/>
    <property type="evidence" value="ECO:0007669"/>
    <property type="project" value="TreeGrafter"/>
</dbReference>
<feature type="domain" description="RRM" evidence="3">
    <location>
        <begin position="1"/>
        <end position="63"/>
    </location>
</feature>
<dbReference type="Proteomes" id="UP000799441">
    <property type="component" value="Unassembled WGS sequence"/>
</dbReference>
<dbReference type="PANTHER" id="PTHR15481:SF0">
    <property type="entry name" value="LD23870P-RELATED"/>
    <property type="match status" value="1"/>
</dbReference>
<dbReference type="GO" id="GO:0003723">
    <property type="term" value="F:RNA binding"/>
    <property type="evidence" value="ECO:0007669"/>
    <property type="project" value="UniProtKB-UniRule"/>
</dbReference>
<evidence type="ECO:0000256" key="2">
    <source>
        <dbReference type="PROSITE-ProRule" id="PRU00176"/>
    </source>
</evidence>
<protein>
    <recommendedName>
        <fullName evidence="3">RRM domain-containing protein</fullName>
    </recommendedName>
</protein>
<dbReference type="InterPro" id="IPR012677">
    <property type="entry name" value="Nucleotide-bd_a/b_plait_sf"/>
</dbReference>
<gene>
    <name evidence="4" type="ORF">K431DRAFT_195257</name>
</gene>
<sequence length="63" mass="6916">LQEIFASYGQIEELDMPLNHQFLTNKGIAYILFSSTEEAEAAIAHMHEAQLDGAVISVSIVLP</sequence>
<dbReference type="OrthoDB" id="252020at2759"/>
<evidence type="ECO:0000259" key="3">
    <source>
        <dbReference type="PROSITE" id="PS50102"/>
    </source>
</evidence>
<comment type="caution">
    <text evidence="4">The sequence shown here is derived from an EMBL/GenBank/DDBJ whole genome shotgun (WGS) entry which is preliminary data.</text>
</comment>
<name>A0A9P4QC59_9PEZI</name>
<dbReference type="GO" id="GO:0005737">
    <property type="term" value="C:cytoplasm"/>
    <property type="evidence" value="ECO:0007669"/>
    <property type="project" value="TreeGrafter"/>
</dbReference>
<evidence type="ECO:0000256" key="1">
    <source>
        <dbReference type="ARBA" id="ARBA00022884"/>
    </source>
</evidence>
<dbReference type="GO" id="GO:0061574">
    <property type="term" value="C:ASAP complex"/>
    <property type="evidence" value="ECO:0007669"/>
    <property type="project" value="TreeGrafter"/>
</dbReference>
<dbReference type="AlphaFoldDB" id="A0A9P4QC59"/>
<dbReference type="InterPro" id="IPR000504">
    <property type="entry name" value="RRM_dom"/>
</dbReference>
<feature type="non-terminal residue" evidence="4">
    <location>
        <position position="63"/>
    </location>
</feature>
<dbReference type="PROSITE" id="PS50102">
    <property type="entry name" value="RRM"/>
    <property type="match status" value="1"/>
</dbReference>
<evidence type="ECO:0000313" key="5">
    <source>
        <dbReference type="Proteomes" id="UP000799441"/>
    </source>
</evidence>